<protein>
    <submittedName>
        <fullName evidence="1">Nuclear receptor-binding -like</fullName>
    </submittedName>
</protein>
<keyword evidence="2" id="KW-1185">Reference proteome</keyword>
<reference evidence="1" key="1">
    <citation type="submission" date="2022-03" db="EMBL/GenBank/DDBJ databases">
        <authorList>
            <person name="Alioto T."/>
            <person name="Alioto T."/>
            <person name="Gomez Garrido J."/>
        </authorList>
    </citation>
    <scope>NUCLEOTIDE SEQUENCE</scope>
</reference>
<proteinExistence type="predicted"/>
<sequence>MGCSCPFLTGQLTLLLKLEDKLNRHLSCDLLPNENIPELAAELVQLGFVSEADQNRLASLLEDAFSKFYFARNGNMTAVTVSS</sequence>
<accession>A0AAD1WC05</accession>
<organism evidence="1 2">
    <name type="scientific">Pelobates cultripes</name>
    <name type="common">Western spadefoot toad</name>
    <dbReference type="NCBI Taxonomy" id="61616"/>
    <lineage>
        <taxon>Eukaryota</taxon>
        <taxon>Metazoa</taxon>
        <taxon>Chordata</taxon>
        <taxon>Craniata</taxon>
        <taxon>Vertebrata</taxon>
        <taxon>Euteleostomi</taxon>
        <taxon>Amphibia</taxon>
        <taxon>Batrachia</taxon>
        <taxon>Anura</taxon>
        <taxon>Pelobatoidea</taxon>
        <taxon>Pelobatidae</taxon>
        <taxon>Pelobates</taxon>
    </lineage>
</organism>
<evidence type="ECO:0000313" key="1">
    <source>
        <dbReference type="EMBL" id="CAH2299043.1"/>
    </source>
</evidence>
<gene>
    <name evidence="1" type="ORF">PECUL_23A043593</name>
</gene>
<keyword evidence="1" id="KW-0675">Receptor</keyword>
<dbReference type="AlphaFoldDB" id="A0AAD1WC05"/>
<dbReference type="EMBL" id="OW240917">
    <property type="protein sequence ID" value="CAH2299043.1"/>
    <property type="molecule type" value="Genomic_DNA"/>
</dbReference>
<dbReference type="Proteomes" id="UP001295444">
    <property type="component" value="Chromosome 06"/>
</dbReference>
<evidence type="ECO:0000313" key="2">
    <source>
        <dbReference type="Proteomes" id="UP001295444"/>
    </source>
</evidence>
<name>A0AAD1WC05_PELCU</name>